<sequence length="65" mass="7457">MNLKTKFLKIYANLSLNQRNEIVVVVDNEPLTWNSARIEVENNTQKGKEILEKLASLGIINEKTE</sequence>
<dbReference type="EMBL" id="LCAG01000012">
    <property type="protein sequence ID" value="KKR86612.1"/>
    <property type="molecule type" value="Genomic_DNA"/>
</dbReference>
<evidence type="ECO:0000313" key="1">
    <source>
        <dbReference type="EMBL" id="KKR86612.1"/>
    </source>
</evidence>
<comment type="caution">
    <text evidence="1">The sequence shown here is derived from an EMBL/GenBank/DDBJ whole genome shotgun (WGS) entry which is preliminary data.</text>
</comment>
<organism evidence="1 2">
    <name type="scientific">Candidatus Curtissbacteria bacterium GW2011_GWA1_41_11</name>
    <dbReference type="NCBI Taxonomy" id="1618409"/>
    <lineage>
        <taxon>Bacteria</taxon>
        <taxon>Candidatus Curtissiibacteriota</taxon>
    </lineage>
</organism>
<proteinExistence type="predicted"/>
<name>A0A0G0XFX3_9BACT</name>
<accession>A0A0G0XFX3</accession>
<reference evidence="1 2" key="1">
    <citation type="journal article" date="2015" name="Nature">
        <title>rRNA introns, odd ribosomes, and small enigmatic genomes across a large radiation of phyla.</title>
        <authorList>
            <person name="Brown C.T."/>
            <person name="Hug L.A."/>
            <person name="Thomas B.C."/>
            <person name="Sharon I."/>
            <person name="Castelle C.J."/>
            <person name="Singh A."/>
            <person name="Wilkins M.J."/>
            <person name="Williams K.H."/>
            <person name="Banfield J.F."/>
        </authorList>
    </citation>
    <scope>NUCLEOTIDE SEQUENCE [LARGE SCALE GENOMIC DNA]</scope>
</reference>
<dbReference type="Proteomes" id="UP000034854">
    <property type="component" value="Unassembled WGS sequence"/>
</dbReference>
<dbReference type="AlphaFoldDB" id="A0A0G0XFX3"/>
<protein>
    <submittedName>
        <fullName evidence="1">Uncharacterized protein</fullName>
    </submittedName>
</protein>
<evidence type="ECO:0000313" key="2">
    <source>
        <dbReference type="Proteomes" id="UP000034854"/>
    </source>
</evidence>
<gene>
    <name evidence="1" type="ORF">UU34_C0012G0010</name>
</gene>